<keyword evidence="1" id="KW-1133">Transmembrane helix</keyword>
<keyword evidence="5" id="KW-1185">Reference proteome</keyword>
<keyword evidence="1" id="KW-0472">Membrane</keyword>
<dbReference type="Pfam" id="PF09327">
    <property type="entry name" value="Phage_Tail_Tip"/>
    <property type="match status" value="1"/>
</dbReference>
<accession>Q52PQ3</accession>
<evidence type="ECO:0000259" key="3">
    <source>
        <dbReference type="Pfam" id="PF24801"/>
    </source>
</evidence>
<sequence length="1339" mass="146562">MEVIDKTHQVIVSPHPVVVDDQKNLILAFKQGESLFEILSRSVDNFEEREWVVTINGRRVPVEMWTKAFPKPGHIIEVRGNVGKQALYIIAMIALTYFTFGIGTAAGWGAGAAAGAFGGGVAGALFASAVFVAGSMIINKVLGPKAQDIRGSNPDSVYSIGASRNQKRPYEPFPYVIGRVKVLPDVISDAYSWYEGNDQYVGFVLTPGLNVHDVETLYIGDTPITNYEGVTLYYNGFSGRPDQDIPLYSNADFVDGATLPNTGAWVTRTTSIDTVRVMINLEYILGGQGTSGKSYTVSETIFVEYKPVGSQTWSQLITRRYSHQDFETLRATLSAELPRGQYDIRVRMQGEGNYEGKNTQRNDFNFTQLVSVQFDGADYDGIPRIGVKIRATDQLNGAPDTINCVAISKPVPVWDGFQWVTQTTGNIGANMLAHCRGITSRSGRKIIGIGLQDELINIENFKAFMLHCTANNYEYNYCVRGSRSHAEQLEVMALAGFADISWAGGKLAPIWTADGQPLNGVVNMATITDTQFQIDYTLANAADGVEYTYYDDVTWEPLTLRVPMPGNTGGILNPISISGEGVIKEAHAAELARFHLAQSLYQSKDITYTTDVEFLSYKRYDVLAVQHDLTQYGFGGRLVGGDYDFVLDARRNIKLQIDDMVRPPPSGVDSYVGVRIPGEDAYRVFTVKPFAQEMDVLYLVEAWPSDAPFPGESLENPPDDFLWIFDFKATPGLRSRVAAISPGDDFETAQISVVPEPPEYWTFIKTGVYNPPVRQSLLQTRPVASNLAVSEVQVVQGNTVYTELRAVFDISGDIGYTRVYSDLDGNGTLEEVANTRTRTASWRIPGAGTYAIVVRPFNPQGVPGIAVSTTYVTINADAAPALVDNLLIEELTGGVRRYSWSFDDTTMQSPDFIGVQIRYLGGSVGDPNWVDMIPLGEGTHTATFESILPPAGAWTFAVRSVNSSGSLSSSMRIVNKTLTDSLGERVVKIIQDFSLNEQRLLETIEEVDQYSESVIQQAINISEINGRVVQNRSFISLLQDTAVTEDSAKTLITQQVGAQTGDLRATVEQTFGAVTNINGELSAYANTKVQTTIDGKKYLAGIGLGIDASGGVAQSEIAILADRFVFLNSTAGGNYYYPFEIVNGVVYANAAMIRDGTITNAKIGEEIKSVNYQWDGANGIYIGWRIGKDGTAQFGGDVEIRGNVSANSITGTFESAVAVDYSGNLATGVTSVFTLPPPLKVTESHRPELTLAIQLQTGDGQDATSCFITLQRENPNNPGEWWNITSREYAIFKFMNISTAFMFLDAWTNVANNFRFSITQGSGQDVRITRINGRIRGAR</sequence>
<reference evidence="4 5" key="1">
    <citation type="submission" date="2005-03" db="EMBL/GenBank/DDBJ databases">
        <title>Sequencing of bacteriophage Xp15 from Xanthomonas campestris pv. pelargonii and identification of the lysis genes.</title>
        <authorList>
            <person name="Ramadugu C."/>
            <person name="Gabriel D.W."/>
        </authorList>
    </citation>
    <scope>NUCLEOTIDE SEQUENCE [LARGE SCALE GENOMIC DNA]</scope>
</reference>
<dbReference type="PANTHER" id="PTHR36251">
    <property type="entry name" value="FELS-1 PROPHAGE HOST SPECIFICITY PROTEIN-RELATED"/>
    <property type="match status" value="1"/>
</dbReference>
<keyword evidence="1" id="KW-0812">Transmembrane</keyword>
<proteinExistence type="predicted"/>
<feature type="transmembrane region" description="Helical" evidence="1">
    <location>
        <begin position="116"/>
        <end position="138"/>
    </location>
</feature>
<dbReference type="Proteomes" id="UP000001305">
    <property type="component" value="Segment"/>
</dbReference>
<dbReference type="GeneID" id="5076611"/>
<organism evidence="4 5">
    <name type="scientific">Xanthomonas phage Xp15</name>
    <dbReference type="NCBI Taxonomy" id="322855"/>
    <lineage>
        <taxon>Viruses</taxon>
        <taxon>Duplodnaviria</taxon>
        <taxon>Heunggongvirae</taxon>
        <taxon>Uroviricota</taxon>
        <taxon>Caudoviricetes</taxon>
        <taxon>Alachuavirus</taxon>
        <taxon>Alachuavirus Xp15</taxon>
    </lineage>
</organism>
<feature type="transmembrane region" description="Helical" evidence="1">
    <location>
        <begin position="86"/>
        <end position="110"/>
    </location>
</feature>
<evidence type="ECO:0000259" key="2">
    <source>
        <dbReference type="Pfam" id="PF09327"/>
    </source>
</evidence>
<name>Q52PQ3_9CAUD</name>
<evidence type="ECO:0000256" key="1">
    <source>
        <dbReference type="SAM" id="Phobius"/>
    </source>
</evidence>
<feature type="domain" description="Tip attachment protein J HDII-ins2" evidence="3">
    <location>
        <begin position="257"/>
        <end position="372"/>
    </location>
</feature>
<dbReference type="KEGG" id="vg:5076611"/>
<dbReference type="RefSeq" id="YP_239291.1">
    <property type="nucleotide sequence ID" value="NC_007024.1"/>
</dbReference>
<dbReference type="EMBL" id="AY986977">
    <property type="protein sequence ID" value="AAX84864.1"/>
    <property type="molecule type" value="Genomic_DNA"/>
</dbReference>
<dbReference type="NCBIfam" id="NF040662">
    <property type="entry name" value="attach_TipJ_rel"/>
    <property type="match status" value="1"/>
</dbReference>
<dbReference type="PANTHER" id="PTHR36251:SF2">
    <property type="entry name" value="GIFSY-2 PROPHAGE HOST SPECIFICITY PROTEIN J, PHAGE LAMBDA"/>
    <property type="match status" value="1"/>
</dbReference>
<dbReference type="InterPro" id="IPR015406">
    <property type="entry name" value="GpJ_CSF"/>
</dbReference>
<evidence type="ECO:0000313" key="4">
    <source>
        <dbReference type="EMBL" id="AAX84864.1"/>
    </source>
</evidence>
<feature type="domain" description="Tip attachment protein J central straight fiber" evidence="2">
    <location>
        <begin position="1067"/>
        <end position="1209"/>
    </location>
</feature>
<protein>
    <submittedName>
        <fullName evidence="4">Possible phage tail protein</fullName>
    </submittedName>
</protein>
<evidence type="ECO:0000313" key="5">
    <source>
        <dbReference type="Proteomes" id="UP000001305"/>
    </source>
</evidence>
<dbReference type="InterPro" id="IPR055385">
    <property type="entry name" value="GpJ_HDII-ins2"/>
</dbReference>
<dbReference type="Pfam" id="PF24801">
    <property type="entry name" value="FNIII-A_GpJ"/>
    <property type="match status" value="1"/>
</dbReference>
<dbReference type="InterPro" id="IPR053171">
    <property type="entry name" value="Viral_Tip_Attach_Protein"/>
</dbReference>